<dbReference type="AlphaFoldDB" id="A0AAP0IF20"/>
<feature type="region of interest" description="Disordered" evidence="1">
    <location>
        <begin position="145"/>
        <end position="167"/>
    </location>
</feature>
<dbReference type="EMBL" id="JBBNAF010000009">
    <property type="protein sequence ID" value="KAK9114314.1"/>
    <property type="molecule type" value="Genomic_DNA"/>
</dbReference>
<name>A0AAP0IF20_9MAGN</name>
<evidence type="ECO:0000256" key="1">
    <source>
        <dbReference type="SAM" id="MobiDB-lite"/>
    </source>
</evidence>
<gene>
    <name evidence="2" type="ORF">Syun_021111</name>
</gene>
<dbReference type="Proteomes" id="UP001420932">
    <property type="component" value="Unassembled WGS sequence"/>
</dbReference>
<evidence type="ECO:0000313" key="3">
    <source>
        <dbReference type="Proteomes" id="UP001420932"/>
    </source>
</evidence>
<organism evidence="2 3">
    <name type="scientific">Stephania yunnanensis</name>
    <dbReference type="NCBI Taxonomy" id="152371"/>
    <lineage>
        <taxon>Eukaryota</taxon>
        <taxon>Viridiplantae</taxon>
        <taxon>Streptophyta</taxon>
        <taxon>Embryophyta</taxon>
        <taxon>Tracheophyta</taxon>
        <taxon>Spermatophyta</taxon>
        <taxon>Magnoliopsida</taxon>
        <taxon>Ranunculales</taxon>
        <taxon>Menispermaceae</taxon>
        <taxon>Menispermoideae</taxon>
        <taxon>Cissampelideae</taxon>
        <taxon>Stephania</taxon>
    </lineage>
</organism>
<feature type="region of interest" description="Disordered" evidence="1">
    <location>
        <begin position="37"/>
        <end position="60"/>
    </location>
</feature>
<feature type="compositionally biased region" description="Basic residues" evidence="1">
    <location>
        <begin position="156"/>
        <end position="167"/>
    </location>
</feature>
<keyword evidence="3" id="KW-1185">Reference proteome</keyword>
<evidence type="ECO:0000313" key="2">
    <source>
        <dbReference type="EMBL" id="KAK9114314.1"/>
    </source>
</evidence>
<comment type="caution">
    <text evidence="2">The sequence shown here is derived from an EMBL/GenBank/DDBJ whole genome shotgun (WGS) entry which is preliminary data.</text>
</comment>
<proteinExistence type="predicted"/>
<accession>A0AAP0IF20</accession>
<protein>
    <submittedName>
        <fullName evidence="2">Uncharacterized protein</fullName>
    </submittedName>
</protein>
<sequence>MDTGESSISIDVPIKSVLVLQGPKLRDAIIGGIGASGSKGGTKASRTPSGRYSAETGEGEECFDTSTDLADLDATSFPSGLSDLNLPPSFKHHVLLDIWRNKFRCKDRDSVTVVDAFDMVDRVIDFPSGVEDTYESIGTAIQSEGGTTSTVVARQYGRKGKQPKVKP</sequence>
<reference evidence="2 3" key="1">
    <citation type="submission" date="2024-01" db="EMBL/GenBank/DDBJ databases">
        <title>Genome assemblies of Stephania.</title>
        <authorList>
            <person name="Yang L."/>
        </authorList>
    </citation>
    <scope>NUCLEOTIDE SEQUENCE [LARGE SCALE GENOMIC DNA]</scope>
    <source>
        <strain evidence="2">YNDBR</strain>
        <tissue evidence="2">Leaf</tissue>
    </source>
</reference>